<dbReference type="EMBL" id="ML995486">
    <property type="protein sequence ID" value="KAF2141665.1"/>
    <property type="molecule type" value="Genomic_DNA"/>
</dbReference>
<dbReference type="AlphaFoldDB" id="A0A6A6BED6"/>
<dbReference type="RefSeq" id="XP_033397377.1">
    <property type="nucleotide sequence ID" value="XM_033543937.1"/>
</dbReference>
<accession>A0A6A6BED6</accession>
<dbReference type="InterPro" id="IPR011990">
    <property type="entry name" value="TPR-like_helical_dom_sf"/>
</dbReference>
<proteinExistence type="predicted"/>
<dbReference type="SUPFAM" id="SSF48452">
    <property type="entry name" value="TPR-like"/>
    <property type="match status" value="1"/>
</dbReference>
<sequence>MAKKKQFLQQANLKQSAHQGKRKQPEPQTEDDFLEAADEFEKSGGKWRAGDAAKAARFFQRAVDAYAAGLQKFPSSFDLAYNKALLEYQITQDVRIAAQLGHPLIDLQRQALSSHELALRLDTTNTDVLFNTAQTLSDLAEHAPKPEATQALQRAVGLMRQCLQRQVSDYEELQAAFAAANAGADAGVGAPSSAPGKSAASAPGNSNEEYAVVEEAVSERDILDSVFALTHMAAELVGLLDAQQLDAAQTDVEFTMGLYAAGGLETYIERLDRTVPEAAPATPTLSLTLSLSAPQQPRHQTQQQQSPHALALAEAHLAHAVLTAAVADAQFRCAALSPLSYYRRVLRAFTRTPALAEPAGPAIEPTTATDARCALADALLAYAAATAPDPATPPKAALAALAEKWARSGLPAQLAPAEAAETAPVPLAALLPNDAAAADALDAADPAIPSAALHTDALCRALLALRTATLQLAGLAAGEAEARAKLPQLRLSAGDARWRLRNAGLALAERAGSEAEREEQVKTARREALAAEGEWARAKTEGMGVGMECAEEVLEEVWREMREEKMVFEGEGEGVLA</sequence>
<dbReference type="Gene3D" id="1.25.40.10">
    <property type="entry name" value="Tetratricopeptide repeat domain"/>
    <property type="match status" value="1"/>
</dbReference>
<feature type="compositionally biased region" description="Acidic residues" evidence="1">
    <location>
        <begin position="28"/>
        <end position="37"/>
    </location>
</feature>
<feature type="region of interest" description="Disordered" evidence="1">
    <location>
        <begin position="1"/>
        <end position="37"/>
    </location>
</feature>
<gene>
    <name evidence="2" type="ORF">K452DRAFT_31618</name>
</gene>
<feature type="region of interest" description="Disordered" evidence="1">
    <location>
        <begin position="187"/>
        <end position="206"/>
    </location>
</feature>
<keyword evidence="3" id="KW-1185">Reference proteome</keyword>
<evidence type="ECO:0000313" key="2">
    <source>
        <dbReference type="EMBL" id="KAF2141665.1"/>
    </source>
</evidence>
<feature type="compositionally biased region" description="Polar residues" evidence="1">
    <location>
        <begin position="7"/>
        <end position="18"/>
    </location>
</feature>
<reference evidence="2" key="1">
    <citation type="journal article" date="2020" name="Stud. Mycol.">
        <title>101 Dothideomycetes genomes: a test case for predicting lifestyles and emergence of pathogens.</title>
        <authorList>
            <person name="Haridas S."/>
            <person name="Albert R."/>
            <person name="Binder M."/>
            <person name="Bloem J."/>
            <person name="Labutti K."/>
            <person name="Salamov A."/>
            <person name="Andreopoulos B."/>
            <person name="Baker S."/>
            <person name="Barry K."/>
            <person name="Bills G."/>
            <person name="Bluhm B."/>
            <person name="Cannon C."/>
            <person name="Castanera R."/>
            <person name="Culley D."/>
            <person name="Daum C."/>
            <person name="Ezra D."/>
            <person name="Gonzalez J."/>
            <person name="Henrissat B."/>
            <person name="Kuo A."/>
            <person name="Liang C."/>
            <person name="Lipzen A."/>
            <person name="Lutzoni F."/>
            <person name="Magnuson J."/>
            <person name="Mondo S."/>
            <person name="Nolan M."/>
            <person name="Ohm R."/>
            <person name="Pangilinan J."/>
            <person name="Park H.-J."/>
            <person name="Ramirez L."/>
            <person name="Alfaro M."/>
            <person name="Sun H."/>
            <person name="Tritt A."/>
            <person name="Yoshinaga Y."/>
            <person name="Zwiers L.-H."/>
            <person name="Turgeon B."/>
            <person name="Goodwin S."/>
            <person name="Spatafora J."/>
            <person name="Crous P."/>
            <person name="Grigoriev I."/>
        </authorList>
    </citation>
    <scope>NUCLEOTIDE SEQUENCE</scope>
    <source>
        <strain evidence="2">CBS 121167</strain>
    </source>
</reference>
<evidence type="ECO:0000313" key="3">
    <source>
        <dbReference type="Proteomes" id="UP000799438"/>
    </source>
</evidence>
<dbReference type="OrthoDB" id="5328412at2759"/>
<name>A0A6A6BED6_9PEZI</name>
<evidence type="ECO:0000256" key="1">
    <source>
        <dbReference type="SAM" id="MobiDB-lite"/>
    </source>
</evidence>
<dbReference type="Proteomes" id="UP000799438">
    <property type="component" value="Unassembled WGS sequence"/>
</dbReference>
<dbReference type="GeneID" id="54301434"/>
<protein>
    <submittedName>
        <fullName evidence="2">Uncharacterized protein</fullName>
    </submittedName>
</protein>
<organism evidence="2 3">
    <name type="scientific">Aplosporella prunicola CBS 121167</name>
    <dbReference type="NCBI Taxonomy" id="1176127"/>
    <lineage>
        <taxon>Eukaryota</taxon>
        <taxon>Fungi</taxon>
        <taxon>Dikarya</taxon>
        <taxon>Ascomycota</taxon>
        <taxon>Pezizomycotina</taxon>
        <taxon>Dothideomycetes</taxon>
        <taxon>Dothideomycetes incertae sedis</taxon>
        <taxon>Botryosphaeriales</taxon>
        <taxon>Aplosporellaceae</taxon>
        <taxon>Aplosporella</taxon>
    </lineage>
</organism>